<reference evidence="5" key="1">
    <citation type="journal article" date="2014" name="Int. J. Syst. Evol. Microbiol.">
        <title>Complete genome sequence of Corynebacterium casei LMG S-19264T (=DSM 44701T), isolated from a smear-ripened cheese.</title>
        <authorList>
            <consortium name="US DOE Joint Genome Institute (JGI-PGF)"/>
            <person name="Walter F."/>
            <person name="Albersmeier A."/>
            <person name="Kalinowski J."/>
            <person name="Ruckert C."/>
        </authorList>
    </citation>
    <scope>NUCLEOTIDE SEQUENCE</scope>
    <source>
        <strain evidence="5">CGMCC 1.15958</strain>
    </source>
</reference>
<feature type="domain" description="Cytochrome C Planctomycete-type" evidence="4">
    <location>
        <begin position="178"/>
        <end position="237"/>
    </location>
</feature>
<evidence type="ECO:0000256" key="1">
    <source>
        <dbReference type="ARBA" id="ARBA00022614"/>
    </source>
</evidence>
<keyword evidence="3" id="KW-1133">Transmembrane helix</keyword>
<keyword evidence="3" id="KW-0812">Transmembrane</keyword>
<organism evidence="5 6">
    <name type="scientific">Emticicia aquatilis</name>
    <dbReference type="NCBI Taxonomy" id="1537369"/>
    <lineage>
        <taxon>Bacteria</taxon>
        <taxon>Pseudomonadati</taxon>
        <taxon>Bacteroidota</taxon>
        <taxon>Cytophagia</taxon>
        <taxon>Cytophagales</taxon>
        <taxon>Leadbetterellaceae</taxon>
        <taxon>Emticicia</taxon>
    </lineage>
</organism>
<feature type="transmembrane region" description="Helical" evidence="3">
    <location>
        <begin position="100"/>
        <end position="118"/>
    </location>
</feature>
<evidence type="ECO:0000256" key="2">
    <source>
        <dbReference type="ARBA" id="ARBA00022737"/>
    </source>
</evidence>
<dbReference type="Proteomes" id="UP000609064">
    <property type="component" value="Unassembled WGS sequence"/>
</dbReference>
<dbReference type="Pfam" id="PF07635">
    <property type="entry name" value="PSCyt1"/>
    <property type="match status" value="1"/>
</dbReference>
<accession>A0A916YPZ9</accession>
<keyword evidence="3" id="KW-0472">Membrane</keyword>
<proteinExistence type="predicted"/>
<name>A0A916YPZ9_9BACT</name>
<dbReference type="PANTHER" id="PTHR35889">
    <property type="entry name" value="CYCLOINULO-OLIGOSACCHARIDE FRUCTANOTRANSFERASE-RELATED"/>
    <property type="match status" value="1"/>
</dbReference>
<keyword evidence="1" id="KW-0433">Leucine-rich repeat</keyword>
<evidence type="ECO:0000313" key="5">
    <source>
        <dbReference type="EMBL" id="GGD53869.1"/>
    </source>
</evidence>
<dbReference type="SUPFAM" id="SSF52047">
    <property type="entry name" value="RNI-like"/>
    <property type="match status" value="1"/>
</dbReference>
<keyword evidence="2" id="KW-0677">Repeat</keyword>
<dbReference type="RefSeq" id="WP_188765691.1">
    <property type="nucleotide sequence ID" value="NZ_BMKK01000003.1"/>
</dbReference>
<dbReference type="InterPro" id="IPR011429">
    <property type="entry name" value="Cyt_c_Planctomycete-type"/>
</dbReference>
<dbReference type="InterPro" id="IPR025875">
    <property type="entry name" value="Leu-rich_rpt_4"/>
</dbReference>
<gene>
    <name evidence="5" type="ORF">GCM10011514_17570</name>
</gene>
<keyword evidence="6" id="KW-1185">Reference proteome</keyword>
<comment type="caution">
    <text evidence="5">The sequence shown here is derived from an EMBL/GenBank/DDBJ whole genome shotgun (WGS) entry which is preliminary data.</text>
</comment>
<evidence type="ECO:0000313" key="6">
    <source>
        <dbReference type="Proteomes" id="UP000609064"/>
    </source>
</evidence>
<evidence type="ECO:0000256" key="3">
    <source>
        <dbReference type="SAM" id="Phobius"/>
    </source>
</evidence>
<feature type="transmembrane region" description="Helical" evidence="3">
    <location>
        <begin position="12"/>
        <end position="31"/>
    </location>
</feature>
<dbReference type="AlphaFoldDB" id="A0A916YPZ9"/>
<evidence type="ECO:0000259" key="4">
    <source>
        <dbReference type="Pfam" id="PF07635"/>
    </source>
</evidence>
<dbReference type="Pfam" id="PF12799">
    <property type="entry name" value="LRR_4"/>
    <property type="match status" value="1"/>
</dbReference>
<dbReference type="PANTHER" id="PTHR35889:SF3">
    <property type="entry name" value="F-BOX DOMAIN-CONTAINING PROTEIN"/>
    <property type="match status" value="1"/>
</dbReference>
<sequence length="478" mass="53374">MFQTELIGHLHPLIVHLPIGILIFAYIMMILQQFRKIDMNAAIDLALLLGTISSVIACIAGWFLVQSGDYETEAIFKHQWTGISTAILGVLAYFLKNHRWILATATIICLTIAGHFGGNLTHGEGYLFASQNKTSTPIDTTKIASFENIDTTQSINHAAVRKSFVYRDKIIPILKTKCYNCHSASKKKGGLRLDSEDFIKKGGKTGRIVSVGNPNQSILFTHLILPENDDKHMPPKGKMQLTRNEISTIYSWIKRGASFVEEVESTSNEKASNLVIQNTQISPESISDIPIAEKEYIKNNESKLLTSNIEAVSLSVLEKLNQQNIRITYLGNGSNYISANFVNVRNYQPSLLNDLESIHNQLVNLRLSNQPVNDDAIEKIANFKNLTKLNLENTAITDASLEHLKTLPSLEQLNLYGTKITDSGLQVLAKYPSLKVVYLWQTKVSKSGIEQLKKASPKLQIETGEFQFAKPDTNKMIK</sequence>
<reference evidence="5" key="2">
    <citation type="submission" date="2020-09" db="EMBL/GenBank/DDBJ databases">
        <authorList>
            <person name="Sun Q."/>
            <person name="Zhou Y."/>
        </authorList>
    </citation>
    <scope>NUCLEOTIDE SEQUENCE</scope>
    <source>
        <strain evidence="5">CGMCC 1.15958</strain>
    </source>
</reference>
<dbReference type="Gene3D" id="3.80.10.10">
    <property type="entry name" value="Ribonuclease Inhibitor"/>
    <property type="match status" value="1"/>
</dbReference>
<feature type="transmembrane region" description="Helical" evidence="3">
    <location>
        <begin position="77"/>
        <end position="95"/>
    </location>
</feature>
<protein>
    <recommendedName>
        <fullName evidence="4">Cytochrome C Planctomycete-type domain-containing protein</fullName>
    </recommendedName>
</protein>
<feature type="transmembrane region" description="Helical" evidence="3">
    <location>
        <begin position="43"/>
        <end position="65"/>
    </location>
</feature>
<dbReference type="EMBL" id="BMKK01000003">
    <property type="protein sequence ID" value="GGD53869.1"/>
    <property type="molecule type" value="Genomic_DNA"/>
</dbReference>
<dbReference type="InterPro" id="IPR032675">
    <property type="entry name" value="LRR_dom_sf"/>
</dbReference>